<dbReference type="NCBIfam" id="NF009709">
    <property type="entry name" value="PRK13238.1"/>
    <property type="match status" value="1"/>
</dbReference>
<evidence type="ECO:0000256" key="2">
    <source>
        <dbReference type="ARBA" id="ARBA00009721"/>
    </source>
</evidence>
<dbReference type="Proteomes" id="UP000011096">
    <property type="component" value="Unassembled WGS sequence"/>
</dbReference>
<evidence type="ECO:0000259" key="5">
    <source>
        <dbReference type="Pfam" id="PF01212"/>
    </source>
</evidence>
<dbReference type="InterPro" id="IPR001597">
    <property type="entry name" value="ArAA_b-elim_lyase/Thr_aldolase"/>
</dbReference>
<reference evidence="7 8" key="2">
    <citation type="submission" date="2012-08" db="EMBL/GenBank/DDBJ databases">
        <authorList>
            <person name="Gan P.H.P."/>
            <person name="Ikeda K."/>
            <person name="Irieda H."/>
            <person name="Narusaka M."/>
            <person name="O'Connell R.J."/>
            <person name="Narusaka Y."/>
            <person name="Takano Y."/>
            <person name="Kubo Y."/>
            <person name="Shirasu K."/>
        </authorList>
    </citation>
    <scope>NUCLEOTIDE SEQUENCE [LARGE SCALE GENOMIC DNA]</scope>
    <source>
        <strain evidence="7 8">Nara gc5</strain>
    </source>
</reference>
<dbReference type="GO" id="GO:0016765">
    <property type="term" value="F:transferase activity, transferring alkyl or aryl (other than methyl) groups"/>
    <property type="evidence" value="ECO:0007669"/>
    <property type="project" value="InterPro"/>
</dbReference>
<dbReference type="InterPro" id="IPR015421">
    <property type="entry name" value="PyrdxlP-dep_Trfase_major"/>
</dbReference>
<feature type="domain" description="Aromatic amino acid beta-eliminating lyase/threonine aldolase" evidence="5">
    <location>
        <begin position="47"/>
        <end position="497"/>
    </location>
</feature>
<dbReference type="SFLD" id="SFLDS00036">
    <property type="entry name" value="Aromatic_Prenyltransferase"/>
    <property type="match status" value="1"/>
</dbReference>
<dbReference type="SFLD" id="SFLDG01162">
    <property type="entry name" value="I"/>
    <property type="match status" value="1"/>
</dbReference>
<dbReference type="InterPro" id="IPR017795">
    <property type="entry name" value="ABBA_NscD-like"/>
</dbReference>
<dbReference type="GO" id="GO:0016829">
    <property type="term" value="F:lyase activity"/>
    <property type="evidence" value="ECO:0007669"/>
    <property type="project" value="InterPro"/>
</dbReference>
<gene>
    <name evidence="7" type="primary">tnaA</name>
    <name evidence="6" type="ORF">CGGC5_7658</name>
    <name evidence="7" type="ORF">CGGC5_v012017</name>
</gene>
<evidence type="ECO:0000313" key="7">
    <source>
        <dbReference type="EMBL" id="KAF4479466.1"/>
    </source>
</evidence>
<dbReference type="Pfam" id="PF01212">
    <property type="entry name" value="Beta_elim_lyase"/>
    <property type="match status" value="1"/>
</dbReference>
<keyword evidence="8" id="KW-1185">Reference proteome</keyword>
<dbReference type="PANTHER" id="PTHR32325">
    <property type="entry name" value="BETA-ELIMINATING LYASE-LIKE PROTEIN-RELATED"/>
    <property type="match status" value="1"/>
</dbReference>
<dbReference type="SUPFAM" id="SSF53383">
    <property type="entry name" value="PLP-dependent transferases"/>
    <property type="match status" value="1"/>
</dbReference>
<evidence type="ECO:0000256" key="3">
    <source>
        <dbReference type="ARBA" id="ARBA00022679"/>
    </source>
</evidence>
<sequence length="911" mass="100087">MSPLIVPSHNTLVVRPHIAITPEEREEVLRSVEYNVFAFPAAILTCDYLSDSGTSAMTDVQWAAMLRGDESYGRNSGYYCLLEAFRDVFERGEDRRSVFKDVLAGTADSTFYREVFLKEIFGGFVNGGPLQLIRPNFFILPQGRCAEGLLFSTLSDILCNIDTDPRNVSNPPALISNGFFDTTGANATAAGFQLHTFTQPGLTDPFPVEQVGVTNPFKGNLDIEKASAFLGAGGNASRVAMLLLTITNKWAGAQPVSMGNIKAAAELAKRHSLPLFFDACRFAENAKFIQVFEAGYQDRSIPQIVQEMFAYADGFTISLKKDGLANMGGALCFRDQGIFPTKFGADIGIRLKERQIMCYGNDSYGGMSGRDVMAAAVGLYEGTKETYLADRIGQVKKFAEGLAAKGVPVLLPPGGHAIYLDMDGFFADCGRSYGEFASVGFTLELLKDYGIRACEAGPFGWEWDKKESITQDRDNIPNLVRFAVPRYVMSDRHIEYTIAAVSQLHQRRHSIPGVRITRGKELRMRVFQSGLQPVPILSGLSSPADVGTFKSEAWHDIQKLCDALHLDDQALKMFHHAFDVSMQGWGHLPASEPPFGWKSDASLNLCPFEYSVAIEKTTGKAQLRFLIENQADEATLEAHQRSALQLNNEIQRIYPNAVSLDRFNHIKDTFFPSGAEAQGTFAGWHSFVAEEGPRPGWKIYLNANAQGESRAPAIFHEALNKLCMPQAWAPLEKVLLPGNKLMYLSLDLCPGSQARVKIYVQHCGATAADISQAASIVAPDIVGASDPEILHFCTVLSGGSEGPYEGKGPMTCFSFTADGEDVKSEVAVYFPVHDYANDDADIRNRIETYLGSADEKAVKTYQRALDAVAHRPLQNGRGIHAWVGLKMTRSRGSVVTFYLASEMFGVLPKRL</sequence>
<dbReference type="InterPro" id="IPR015422">
    <property type="entry name" value="PyrdxlP-dep_Trfase_small"/>
</dbReference>
<comment type="cofactor">
    <cofactor evidence="1">
        <name>pyridoxal 5'-phosphate</name>
        <dbReference type="ChEBI" id="CHEBI:597326"/>
    </cofactor>
</comment>
<protein>
    <submittedName>
        <fullName evidence="6">Tryptophanase</fullName>
    </submittedName>
</protein>
<accession>L2G106</accession>
<comment type="similarity">
    <text evidence="2">Belongs to the beta-eliminating lyase family.</text>
</comment>
<dbReference type="Pfam" id="PF11991">
    <property type="entry name" value="Trp_DMAT"/>
    <property type="match status" value="1"/>
</dbReference>
<dbReference type="InParanoid" id="L2G106"/>
<evidence type="ECO:0000313" key="8">
    <source>
        <dbReference type="Proteomes" id="UP000011096"/>
    </source>
</evidence>
<evidence type="ECO:0000256" key="1">
    <source>
        <dbReference type="ARBA" id="ARBA00001933"/>
    </source>
</evidence>
<dbReference type="Gene3D" id="3.40.640.10">
    <property type="entry name" value="Type I PLP-dependent aspartate aminotransferase-like (Major domain)"/>
    <property type="match status" value="1"/>
</dbReference>
<dbReference type="Gene3D" id="3.90.1150.10">
    <property type="entry name" value="Aspartate Aminotransferase, domain 1"/>
    <property type="match status" value="1"/>
</dbReference>
<dbReference type="GeneID" id="43614880"/>
<dbReference type="CDD" id="cd13930">
    <property type="entry name" value="PT-Tnase"/>
    <property type="match status" value="1"/>
</dbReference>
<dbReference type="InterPro" id="IPR015424">
    <property type="entry name" value="PyrdxlP-dep_Trfase"/>
</dbReference>
<name>L2G106_COLFN</name>
<dbReference type="HOGENOM" id="CLU_319817_0_0_1"/>
<dbReference type="PANTHER" id="PTHR32325:SF4">
    <property type="entry name" value="TRYPTOPHANASE"/>
    <property type="match status" value="1"/>
</dbReference>
<reference evidence="7 8" key="3">
    <citation type="submission" date="2020-04" db="EMBL/GenBank/DDBJ databases">
        <title>Genome sequencing and assembly of multiple isolates from the Colletotrichum gloeosporioides species complex.</title>
        <authorList>
            <person name="Gan P."/>
            <person name="Shirasu K."/>
        </authorList>
    </citation>
    <scope>NUCLEOTIDE SEQUENCE [LARGE SCALE GENOMIC DNA]</scope>
    <source>
        <strain evidence="7 8">Nara gc5</strain>
    </source>
</reference>
<keyword evidence="4" id="KW-0663">Pyridoxal phosphate</keyword>
<dbReference type="OrthoDB" id="19261at2759"/>
<dbReference type="EMBL" id="ANPB02000007">
    <property type="protein sequence ID" value="KAF4479466.1"/>
    <property type="molecule type" value="Genomic_DNA"/>
</dbReference>
<dbReference type="STRING" id="1213859.L2G106"/>
<keyword evidence="3" id="KW-0808">Transferase</keyword>
<dbReference type="GO" id="GO:0009820">
    <property type="term" value="P:alkaloid metabolic process"/>
    <property type="evidence" value="ECO:0007669"/>
    <property type="project" value="InterPro"/>
</dbReference>
<dbReference type="GO" id="GO:0006520">
    <property type="term" value="P:amino acid metabolic process"/>
    <property type="evidence" value="ECO:0007669"/>
    <property type="project" value="InterPro"/>
</dbReference>
<reference evidence="6" key="1">
    <citation type="submission" date="2012-08" db="EMBL/GenBank/DDBJ databases">
        <title>Genome analysis of Colletotrichum orbiculare and Colletotrichum fructicola.</title>
        <authorList>
            <person name="Gan P.H.P."/>
            <person name="Ikeda K."/>
            <person name="Irieda H."/>
            <person name="Narusaka M."/>
            <person name="O'Connell R.J."/>
            <person name="Narusaka Y."/>
            <person name="Takano Y."/>
            <person name="Kubo Y."/>
            <person name="Shirasu K."/>
        </authorList>
    </citation>
    <scope>NUCLEOTIDE SEQUENCE</scope>
    <source>
        <strain evidence="6">Nara gc5</strain>
    </source>
</reference>
<evidence type="ECO:0000256" key="4">
    <source>
        <dbReference type="ARBA" id="ARBA00022898"/>
    </source>
</evidence>
<dbReference type="AlphaFoldDB" id="L2G106"/>
<dbReference type="RefSeq" id="XP_031889664.1">
    <property type="nucleotide sequence ID" value="XM_032030820.1"/>
</dbReference>
<dbReference type="EMBL" id="KB020713">
    <property type="protein sequence ID" value="ELA32282.1"/>
    <property type="molecule type" value="Genomic_DNA"/>
</dbReference>
<dbReference type="InterPro" id="IPR033964">
    <property type="entry name" value="ABBA"/>
</dbReference>
<evidence type="ECO:0000313" key="6">
    <source>
        <dbReference type="EMBL" id="ELA32282.1"/>
    </source>
</evidence>
<organism evidence="6">
    <name type="scientific">Colletotrichum fructicola (strain Nara gc5)</name>
    <name type="common">Anthracnose fungus</name>
    <name type="synonym">Colletotrichum gloeosporioides (strain Nara gc5)</name>
    <dbReference type="NCBI Taxonomy" id="1213859"/>
    <lineage>
        <taxon>Eukaryota</taxon>
        <taxon>Fungi</taxon>
        <taxon>Dikarya</taxon>
        <taxon>Ascomycota</taxon>
        <taxon>Pezizomycotina</taxon>
        <taxon>Sordariomycetes</taxon>
        <taxon>Hypocreomycetidae</taxon>
        <taxon>Glomerellales</taxon>
        <taxon>Glomerellaceae</taxon>
        <taxon>Colletotrichum</taxon>
        <taxon>Colletotrichum gloeosporioides species complex</taxon>
    </lineage>
</organism>
<proteinExistence type="inferred from homology"/>